<dbReference type="Proteomes" id="UP000191672">
    <property type="component" value="Unassembled WGS sequence"/>
</dbReference>
<proteinExistence type="predicted"/>
<dbReference type="PANTHER" id="PTHR43084">
    <property type="entry name" value="PERSULFIDE DIOXYGENASE ETHE1"/>
    <property type="match status" value="1"/>
</dbReference>
<name>A0A1V6QC46_9EURO</name>
<dbReference type="Gene3D" id="3.60.15.10">
    <property type="entry name" value="Ribonuclease Z/Hydroxyacylglutathione hydrolase-like"/>
    <property type="match status" value="1"/>
</dbReference>
<sequence>MSKPLDGIQPTVHTVFEPTTCSWQYVVACPETKEAAIIDPVLNFEPTLYTITSQAADALIDFIMKNGYTVTMLLETHAHGDHLSASYYIQQTLWAHGQPHAQICIQEDIAIVQAYYAHRYRIPKDEIDTAFDHLFKPDEKFQLGNMIGIALHLPGHTPDHRGLQTRQQCLLRRLHVQSGHRQWSM</sequence>
<feature type="domain" description="Metallo-beta-lactamase" evidence="1">
    <location>
        <begin position="25"/>
        <end position="160"/>
    </location>
</feature>
<dbReference type="SUPFAM" id="SSF56281">
    <property type="entry name" value="Metallo-hydrolase/oxidoreductase"/>
    <property type="match status" value="1"/>
</dbReference>
<protein>
    <recommendedName>
        <fullName evidence="1">Metallo-beta-lactamase domain-containing protein</fullName>
    </recommendedName>
</protein>
<dbReference type="EMBL" id="MDYN01000007">
    <property type="protein sequence ID" value="OQD86785.1"/>
    <property type="molecule type" value="Genomic_DNA"/>
</dbReference>
<dbReference type="InterPro" id="IPR036866">
    <property type="entry name" value="RibonucZ/Hydroxyglut_hydro"/>
</dbReference>
<dbReference type="GO" id="GO:0070813">
    <property type="term" value="P:hydrogen sulfide metabolic process"/>
    <property type="evidence" value="ECO:0007669"/>
    <property type="project" value="TreeGrafter"/>
</dbReference>
<dbReference type="GO" id="GO:0050313">
    <property type="term" value="F:sulfur dioxygenase activity"/>
    <property type="evidence" value="ECO:0007669"/>
    <property type="project" value="TreeGrafter"/>
</dbReference>
<evidence type="ECO:0000313" key="3">
    <source>
        <dbReference type="Proteomes" id="UP000191672"/>
    </source>
</evidence>
<dbReference type="GO" id="GO:0006749">
    <property type="term" value="P:glutathione metabolic process"/>
    <property type="evidence" value="ECO:0007669"/>
    <property type="project" value="TreeGrafter"/>
</dbReference>
<dbReference type="InterPro" id="IPR001279">
    <property type="entry name" value="Metallo-B-lactamas"/>
</dbReference>
<reference evidence="3" key="1">
    <citation type="journal article" date="2017" name="Nat. Microbiol.">
        <title>Global analysis of biosynthetic gene clusters reveals vast potential of secondary metabolite production in Penicillium species.</title>
        <authorList>
            <person name="Nielsen J.C."/>
            <person name="Grijseels S."/>
            <person name="Prigent S."/>
            <person name="Ji B."/>
            <person name="Dainat J."/>
            <person name="Nielsen K.F."/>
            <person name="Frisvad J.C."/>
            <person name="Workman M."/>
            <person name="Nielsen J."/>
        </authorList>
    </citation>
    <scope>NUCLEOTIDE SEQUENCE [LARGE SCALE GENOMIC DNA]</scope>
    <source>
        <strain evidence="3">IBT 31811</strain>
    </source>
</reference>
<gene>
    <name evidence="2" type="ORF">PENANT_c007G10982</name>
</gene>
<dbReference type="Pfam" id="PF00753">
    <property type="entry name" value="Lactamase_B"/>
    <property type="match status" value="1"/>
</dbReference>
<evidence type="ECO:0000313" key="2">
    <source>
        <dbReference type="EMBL" id="OQD86785.1"/>
    </source>
</evidence>
<organism evidence="2 3">
    <name type="scientific">Penicillium antarcticum</name>
    <dbReference type="NCBI Taxonomy" id="416450"/>
    <lineage>
        <taxon>Eukaryota</taxon>
        <taxon>Fungi</taxon>
        <taxon>Dikarya</taxon>
        <taxon>Ascomycota</taxon>
        <taxon>Pezizomycotina</taxon>
        <taxon>Eurotiomycetes</taxon>
        <taxon>Eurotiomycetidae</taxon>
        <taxon>Eurotiales</taxon>
        <taxon>Aspergillaceae</taxon>
        <taxon>Penicillium</taxon>
    </lineage>
</organism>
<accession>A0A1V6QC46</accession>
<evidence type="ECO:0000259" key="1">
    <source>
        <dbReference type="Pfam" id="PF00753"/>
    </source>
</evidence>
<dbReference type="AlphaFoldDB" id="A0A1V6QC46"/>
<dbReference type="InterPro" id="IPR051682">
    <property type="entry name" value="Mito_Persulfide_Diox"/>
</dbReference>
<comment type="caution">
    <text evidence="2">The sequence shown here is derived from an EMBL/GenBank/DDBJ whole genome shotgun (WGS) entry which is preliminary data.</text>
</comment>
<dbReference type="PANTHER" id="PTHR43084:SF1">
    <property type="entry name" value="PERSULFIDE DIOXYGENASE ETHE1, MITOCHONDRIAL"/>
    <property type="match status" value="1"/>
</dbReference>
<keyword evidence="3" id="KW-1185">Reference proteome</keyword>
<dbReference type="STRING" id="416450.A0A1V6QC46"/>